<evidence type="ECO:0000313" key="2">
    <source>
        <dbReference type="EMBL" id="NMP33056.1"/>
    </source>
</evidence>
<dbReference type="InterPro" id="IPR019734">
    <property type="entry name" value="TPR_rpt"/>
</dbReference>
<sequence>MHFAQKSFLIVITFFLACLSKSAIAVDNRTCDLKELDSKKYARAYGPFDYTNSIHYKEKLPIVEVAHFNKNVERLVSGMTGSLAGDIGYTLHAFPNHHKALLAMSKLQKRYSSEHDFTAIYPKRYTATCYFKRAIYFQPRDAVSRMLFAIHLHQSKKLKLAEQQYKGAIKIAPNNPEFHYNIGLLYADLGDLEKAKEHAEIAYSHNYPLPGLANKIKKLEKM</sequence>
<dbReference type="RefSeq" id="WP_169076378.1">
    <property type="nucleotide sequence ID" value="NZ_JABBXH010000006.1"/>
</dbReference>
<dbReference type="Proteomes" id="UP000568664">
    <property type="component" value="Unassembled WGS sequence"/>
</dbReference>
<gene>
    <name evidence="2" type="ORF">HII17_15975</name>
</gene>
<dbReference type="Gene3D" id="1.25.40.10">
    <property type="entry name" value="Tetratricopeptide repeat domain"/>
    <property type="match status" value="1"/>
</dbReference>
<dbReference type="Pfam" id="PF13414">
    <property type="entry name" value="TPR_11"/>
    <property type="match status" value="1"/>
</dbReference>
<dbReference type="EMBL" id="JABBXH010000006">
    <property type="protein sequence ID" value="NMP33056.1"/>
    <property type="molecule type" value="Genomic_DNA"/>
</dbReference>
<dbReference type="SMART" id="SM00028">
    <property type="entry name" value="TPR"/>
    <property type="match status" value="2"/>
</dbReference>
<evidence type="ECO:0000256" key="1">
    <source>
        <dbReference type="SAM" id="SignalP"/>
    </source>
</evidence>
<dbReference type="InterPro" id="IPR011990">
    <property type="entry name" value="TPR-like_helical_dom_sf"/>
</dbReference>
<organism evidence="2 3">
    <name type="scientific">Thalassotalea algicola</name>
    <dbReference type="NCBI Taxonomy" id="2716224"/>
    <lineage>
        <taxon>Bacteria</taxon>
        <taxon>Pseudomonadati</taxon>
        <taxon>Pseudomonadota</taxon>
        <taxon>Gammaproteobacteria</taxon>
        <taxon>Alteromonadales</taxon>
        <taxon>Colwelliaceae</taxon>
        <taxon>Thalassotalea</taxon>
    </lineage>
</organism>
<dbReference type="SUPFAM" id="SSF48452">
    <property type="entry name" value="TPR-like"/>
    <property type="match status" value="1"/>
</dbReference>
<proteinExistence type="predicted"/>
<dbReference type="AlphaFoldDB" id="A0A7Y0LEN4"/>
<evidence type="ECO:0000313" key="3">
    <source>
        <dbReference type="Proteomes" id="UP000568664"/>
    </source>
</evidence>
<name>A0A7Y0LEN4_9GAMM</name>
<dbReference type="PROSITE" id="PS51257">
    <property type="entry name" value="PROKAR_LIPOPROTEIN"/>
    <property type="match status" value="1"/>
</dbReference>
<protein>
    <submittedName>
        <fullName evidence="2">Tetratricopeptide repeat protein</fullName>
    </submittedName>
</protein>
<comment type="caution">
    <text evidence="2">The sequence shown here is derived from an EMBL/GenBank/DDBJ whole genome shotgun (WGS) entry which is preliminary data.</text>
</comment>
<feature type="signal peptide" evidence="1">
    <location>
        <begin position="1"/>
        <end position="25"/>
    </location>
</feature>
<keyword evidence="1" id="KW-0732">Signal</keyword>
<reference evidence="2 3" key="1">
    <citation type="submission" date="2020-04" db="EMBL/GenBank/DDBJ databases">
        <title>Thalassotalea sp. M1531, isolated from the surface of marine red alga.</title>
        <authorList>
            <person name="Pang L."/>
            <person name="Lu D.-C."/>
        </authorList>
    </citation>
    <scope>NUCLEOTIDE SEQUENCE [LARGE SCALE GENOMIC DNA]</scope>
    <source>
        <strain evidence="2 3">M1531</strain>
    </source>
</reference>
<feature type="chain" id="PRO_5031199200" evidence="1">
    <location>
        <begin position="26"/>
        <end position="222"/>
    </location>
</feature>
<accession>A0A7Y0LEN4</accession>
<keyword evidence="3" id="KW-1185">Reference proteome</keyword>